<accession>A0AAD0SSI0</accession>
<proteinExistence type="predicted"/>
<evidence type="ECO:0000313" key="1">
    <source>
        <dbReference type="EMBL" id="AXX90849.1"/>
    </source>
</evidence>
<dbReference type="AlphaFoldDB" id="A0AAD0SSI0"/>
<dbReference type="KEGG" id="asui:ASUIS_2434"/>
<sequence>MYKIVVANQCGCFKNSNLENNLTFESKDEALSKAIEMKNIMNNEFCKKHKFELQEMFNNFVISFYREDIKPDCCGNGCCM</sequence>
<dbReference type="RefSeq" id="WP_118887414.1">
    <property type="nucleotide sequence ID" value="NZ_CP032100.1"/>
</dbReference>
<gene>
    <name evidence="1" type="ORF">ASUIS_2434</name>
</gene>
<dbReference type="Proteomes" id="UP000263040">
    <property type="component" value="Chromosome"/>
</dbReference>
<evidence type="ECO:0000313" key="2">
    <source>
        <dbReference type="Proteomes" id="UP000263040"/>
    </source>
</evidence>
<keyword evidence="2" id="KW-1185">Reference proteome</keyword>
<dbReference type="EMBL" id="CP032100">
    <property type="protein sequence ID" value="AXX90849.1"/>
    <property type="molecule type" value="Genomic_DNA"/>
</dbReference>
<protein>
    <submittedName>
        <fullName evidence="1">Uncharacterized protein</fullName>
    </submittedName>
</protein>
<reference evidence="1 2" key="1">
    <citation type="submission" date="2018-08" db="EMBL/GenBank/DDBJ databases">
        <title>Complete genome of the Arcobacter suis type strain LMG 26152.</title>
        <authorList>
            <person name="Miller W.G."/>
            <person name="Yee E."/>
            <person name="Bono J.L."/>
        </authorList>
    </citation>
    <scope>NUCLEOTIDE SEQUENCE [LARGE SCALE GENOMIC DNA]</scope>
    <source>
        <strain evidence="1 2">CECT 7833</strain>
    </source>
</reference>
<name>A0AAD0SSI0_9BACT</name>
<organism evidence="1 2">
    <name type="scientific">Arcobacter suis CECT 7833</name>
    <dbReference type="NCBI Taxonomy" id="663365"/>
    <lineage>
        <taxon>Bacteria</taxon>
        <taxon>Pseudomonadati</taxon>
        <taxon>Campylobacterota</taxon>
        <taxon>Epsilonproteobacteria</taxon>
        <taxon>Campylobacterales</taxon>
        <taxon>Arcobacteraceae</taxon>
        <taxon>Arcobacter</taxon>
    </lineage>
</organism>